<proteinExistence type="predicted"/>
<sequence length="437" mass="47092">MAKKTLKELLDERAVKAEAADTASKVGDAENRNLTSEEFKTFNDLMGEIRALDAQIDQARAIESFQAGRAQGFPGGGEDGNRDTSKGDQRNLAGFNLNRALLAKLEQRALDGVEAEVAKMGEQRAIDAGLELTGNSIVVLDSVFEKRGQTVTGQTTNPGDQGGLLVEKDLQGLLGLIQADTFLDKVGAWFMTGLKGDIVFPVQETAPTIQELTEIEQMNDSEILFSSFEMKPTRRGTTVPISRQTLLQTSFDMQNIVLTAISEALAQKMNAEAIATLLTIITSGNGNLLALGTNGAVPTYNDVVALEGLIDSFNHNKGVPKYLTNTKVRSKLKTTQVFTGTNGAPVWSPDNVLNGHDAVVSNIVPSNLTKGTANNASAIIFGNFRDFRVGMWGGTEFIIDPYTQKKKAQIEVTANAFWAMKAVRNKSFAGIKDALTA</sequence>
<dbReference type="Proteomes" id="UP000198748">
    <property type="component" value="Unassembled WGS sequence"/>
</dbReference>
<evidence type="ECO:0000313" key="5">
    <source>
        <dbReference type="Proteomes" id="UP000198748"/>
    </source>
</evidence>
<dbReference type="InterPro" id="IPR054612">
    <property type="entry name" value="Phage_capsid-like_C"/>
</dbReference>
<evidence type="ECO:0000313" key="4">
    <source>
        <dbReference type="EMBL" id="SDE82803.1"/>
    </source>
</evidence>
<dbReference type="InterPro" id="IPR024455">
    <property type="entry name" value="Phage_capsid"/>
</dbReference>
<dbReference type="SUPFAM" id="SSF56563">
    <property type="entry name" value="Major capsid protein gp5"/>
    <property type="match status" value="1"/>
</dbReference>
<evidence type="ECO:0000256" key="2">
    <source>
        <dbReference type="SAM" id="MobiDB-lite"/>
    </source>
</evidence>
<feature type="compositionally biased region" description="Basic and acidic residues" evidence="2">
    <location>
        <begin position="79"/>
        <end position="89"/>
    </location>
</feature>
<dbReference type="AlphaFoldDB" id="A0A1G7G3W8"/>
<dbReference type="Pfam" id="PF05065">
    <property type="entry name" value="Phage_capsid"/>
    <property type="match status" value="1"/>
</dbReference>
<comment type="subcellular location">
    <subcellularLocation>
        <location evidence="1">Virion</location>
    </subcellularLocation>
</comment>
<dbReference type="OrthoDB" id="9806592at2"/>
<dbReference type="NCBIfam" id="TIGR01554">
    <property type="entry name" value="major_cap_HK97"/>
    <property type="match status" value="1"/>
</dbReference>
<name>A0A1G7G3W8_9BACT</name>
<evidence type="ECO:0000259" key="3">
    <source>
        <dbReference type="Pfam" id="PF05065"/>
    </source>
</evidence>
<accession>A0A1G7G3W8</accession>
<dbReference type="STRING" id="659014.SAMN04487996_107113"/>
<protein>
    <submittedName>
        <fullName evidence="4">Phage major capsid protein, HK97 family</fullName>
    </submittedName>
</protein>
<feature type="region of interest" description="Disordered" evidence="2">
    <location>
        <begin position="68"/>
        <end position="89"/>
    </location>
</feature>
<gene>
    <name evidence="4" type="ORF">SAMN04487996_107113</name>
</gene>
<dbReference type="EMBL" id="FNAN01000007">
    <property type="protein sequence ID" value="SDE82803.1"/>
    <property type="molecule type" value="Genomic_DNA"/>
</dbReference>
<dbReference type="RefSeq" id="WP_090150147.1">
    <property type="nucleotide sequence ID" value="NZ_FNAN01000007.1"/>
</dbReference>
<keyword evidence="5" id="KW-1185">Reference proteome</keyword>
<reference evidence="5" key="1">
    <citation type="submission" date="2016-10" db="EMBL/GenBank/DDBJ databases">
        <authorList>
            <person name="Varghese N."/>
            <person name="Submissions S."/>
        </authorList>
    </citation>
    <scope>NUCLEOTIDE SEQUENCE [LARGE SCALE GENOMIC DNA]</scope>
    <source>
        <strain evidence="5">DSM 25329</strain>
    </source>
</reference>
<evidence type="ECO:0000256" key="1">
    <source>
        <dbReference type="ARBA" id="ARBA00004328"/>
    </source>
</evidence>
<organism evidence="4 5">
    <name type="scientific">Dyadobacter soli</name>
    <dbReference type="NCBI Taxonomy" id="659014"/>
    <lineage>
        <taxon>Bacteria</taxon>
        <taxon>Pseudomonadati</taxon>
        <taxon>Bacteroidota</taxon>
        <taxon>Cytophagia</taxon>
        <taxon>Cytophagales</taxon>
        <taxon>Spirosomataceae</taxon>
        <taxon>Dyadobacter</taxon>
    </lineage>
</organism>
<feature type="domain" description="Phage capsid-like C-terminal" evidence="3">
    <location>
        <begin position="162"/>
        <end position="432"/>
    </location>
</feature>